<feature type="chain" id="PRO_5039562659" evidence="3">
    <location>
        <begin position="20"/>
        <end position="372"/>
    </location>
</feature>
<feature type="domain" description="Endonuclease/exonuclease/phosphatase" evidence="4">
    <location>
        <begin position="150"/>
        <end position="363"/>
    </location>
</feature>
<reference evidence="5 6" key="1">
    <citation type="submission" date="2019-10" db="EMBL/GenBank/DDBJ databases">
        <title>Bifidobacterium from non-human primates.</title>
        <authorList>
            <person name="Modesto M."/>
        </authorList>
    </citation>
    <scope>NUCLEOTIDE SEQUENCE [LARGE SCALE GENOMIC DNA]</scope>
    <source>
        <strain evidence="5 6">TRE17</strain>
    </source>
</reference>
<dbReference type="InterPro" id="IPR005135">
    <property type="entry name" value="Endo/exonuclease/phosphatase"/>
</dbReference>
<keyword evidence="5" id="KW-0378">Hydrolase</keyword>
<dbReference type="Gene3D" id="3.60.10.10">
    <property type="entry name" value="Endonuclease/exonuclease/phosphatase"/>
    <property type="match status" value="1"/>
</dbReference>
<comment type="caution">
    <text evidence="5">The sequence shown here is derived from an EMBL/GenBank/DDBJ whole genome shotgun (WGS) entry which is preliminary data.</text>
</comment>
<dbReference type="EMBL" id="WHZW01000022">
    <property type="protein sequence ID" value="NEG90316.1"/>
    <property type="molecule type" value="Genomic_DNA"/>
</dbReference>
<evidence type="ECO:0000256" key="2">
    <source>
        <dbReference type="SAM" id="Phobius"/>
    </source>
</evidence>
<dbReference type="Proteomes" id="UP000469194">
    <property type="component" value="Unassembled WGS sequence"/>
</dbReference>
<evidence type="ECO:0000256" key="3">
    <source>
        <dbReference type="SAM" id="SignalP"/>
    </source>
</evidence>
<feature type="compositionally biased region" description="Basic and acidic residues" evidence="1">
    <location>
        <begin position="113"/>
        <end position="124"/>
    </location>
</feature>
<keyword evidence="2" id="KW-0812">Transmembrane</keyword>
<sequence>MFWFLWIVLLVCVAWAALAAVPAGADAHMPLPYLIALVPLLWPVPLAVAVAAIVMHEWGLMCGAVAAGLVTQLYGAAYWTNYSPEDLSASIVAAFAKTASSRSGENSSAATSRDARRETLRETTDTSNETAEDVLAQQRTPSSNATLTVMTLNCRYGRANAKEIVGAVLARNVSVLALQELTPELVDDLNRNGLDALLPYRQLGDNKESDNGGFNGIWIRVEPQASQASAVAIPAADVPSITIPVDSLHDITFASAHPKSPMRGTHDWSAGIIGLGELADATKRHDHDFAVVLGDLNSSPYHPSFRKLLAAGFTDANLSVAQGPRYTFPRWTRWPRLILDHVLATPGIRFTSVESFEIADTDHLALSATLSI</sequence>
<dbReference type="SUPFAM" id="SSF56219">
    <property type="entry name" value="DNase I-like"/>
    <property type="match status" value="1"/>
</dbReference>
<keyword evidence="3" id="KW-0732">Signal</keyword>
<evidence type="ECO:0000313" key="6">
    <source>
        <dbReference type="Proteomes" id="UP000469194"/>
    </source>
</evidence>
<keyword evidence="5" id="KW-0540">Nuclease</keyword>
<accession>A0A6N9Z784</accession>
<feature type="signal peptide" evidence="3">
    <location>
        <begin position="1"/>
        <end position="19"/>
    </location>
</feature>
<keyword evidence="5" id="KW-0269">Exonuclease</keyword>
<dbReference type="InterPro" id="IPR036691">
    <property type="entry name" value="Endo/exonu/phosph_ase_sf"/>
</dbReference>
<gene>
    <name evidence="5" type="ORF">GFD25_10045</name>
</gene>
<dbReference type="GO" id="GO:0004519">
    <property type="term" value="F:endonuclease activity"/>
    <property type="evidence" value="ECO:0007669"/>
    <property type="project" value="UniProtKB-KW"/>
</dbReference>
<dbReference type="Pfam" id="PF03372">
    <property type="entry name" value="Exo_endo_phos"/>
    <property type="match status" value="1"/>
</dbReference>
<proteinExistence type="predicted"/>
<keyword evidence="2" id="KW-1133">Transmembrane helix</keyword>
<evidence type="ECO:0000313" key="5">
    <source>
        <dbReference type="EMBL" id="NEG90316.1"/>
    </source>
</evidence>
<evidence type="ECO:0000256" key="1">
    <source>
        <dbReference type="SAM" id="MobiDB-lite"/>
    </source>
</evidence>
<feature type="transmembrane region" description="Helical" evidence="2">
    <location>
        <begin position="29"/>
        <end position="51"/>
    </location>
</feature>
<feature type="transmembrane region" description="Helical" evidence="2">
    <location>
        <begin position="58"/>
        <end position="79"/>
    </location>
</feature>
<organism evidence="5 6">
    <name type="scientific">Bifidobacterium aerophilum</name>
    <dbReference type="NCBI Taxonomy" id="1798155"/>
    <lineage>
        <taxon>Bacteria</taxon>
        <taxon>Bacillati</taxon>
        <taxon>Actinomycetota</taxon>
        <taxon>Actinomycetes</taxon>
        <taxon>Bifidobacteriales</taxon>
        <taxon>Bifidobacteriaceae</taxon>
        <taxon>Bifidobacterium</taxon>
    </lineage>
</organism>
<protein>
    <submittedName>
        <fullName evidence="5">Endonuclease/exonuclease/phosphatase family protein</fullName>
    </submittedName>
</protein>
<dbReference type="AlphaFoldDB" id="A0A6N9Z784"/>
<feature type="region of interest" description="Disordered" evidence="1">
    <location>
        <begin position="103"/>
        <end position="140"/>
    </location>
</feature>
<name>A0A6N9Z784_9BIFI</name>
<dbReference type="GO" id="GO:0004527">
    <property type="term" value="F:exonuclease activity"/>
    <property type="evidence" value="ECO:0007669"/>
    <property type="project" value="UniProtKB-KW"/>
</dbReference>
<evidence type="ECO:0000259" key="4">
    <source>
        <dbReference type="Pfam" id="PF03372"/>
    </source>
</evidence>
<keyword evidence="6" id="KW-1185">Reference proteome</keyword>
<keyword evidence="2" id="KW-0472">Membrane</keyword>
<keyword evidence="5" id="KW-0255">Endonuclease</keyword>